<proteinExistence type="predicted"/>
<dbReference type="Proteomes" id="UP000001299">
    <property type="component" value="Chromosome 1"/>
</dbReference>
<dbReference type="CAZy" id="GT4">
    <property type="family name" value="Glycosyltransferase Family 4"/>
</dbReference>
<keyword evidence="1 2" id="KW-0808">Transferase</keyword>
<dbReference type="PANTHER" id="PTHR46401">
    <property type="entry name" value="GLYCOSYLTRANSFERASE WBBK-RELATED"/>
    <property type="match status" value="1"/>
</dbReference>
<dbReference type="RefSeq" id="WP_013280115.1">
    <property type="nucleotide sequence ID" value="NC_014387.1"/>
</dbReference>
<dbReference type="SUPFAM" id="SSF53756">
    <property type="entry name" value="UDP-Glycosyltransferase/glycogen phosphorylase"/>
    <property type="match status" value="1"/>
</dbReference>
<evidence type="ECO:0000313" key="2">
    <source>
        <dbReference type="EMBL" id="ADL33459.1"/>
    </source>
</evidence>
<organism evidence="2 3">
    <name type="scientific">Butyrivibrio proteoclasticus (strain ATCC 51982 / DSM 14932 / B316)</name>
    <name type="common">Clostridium proteoclasticum</name>
    <dbReference type="NCBI Taxonomy" id="515622"/>
    <lineage>
        <taxon>Bacteria</taxon>
        <taxon>Bacillati</taxon>
        <taxon>Bacillota</taxon>
        <taxon>Clostridia</taxon>
        <taxon>Lachnospirales</taxon>
        <taxon>Lachnospiraceae</taxon>
        <taxon>Butyrivibrio</taxon>
    </lineage>
</organism>
<dbReference type="GO" id="GO:0016757">
    <property type="term" value="F:glycosyltransferase activity"/>
    <property type="evidence" value="ECO:0007669"/>
    <property type="project" value="TreeGrafter"/>
</dbReference>
<dbReference type="AlphaFoldDB" id="E0S0Y4"/>
<dbReference type="KEGG" id="bpb:bpr_I0716"/>
<accession>E0S0Y4</accession>
<sequence length="394" mass="45304">MMKNVIYIGENIGTPDTAMFIHCQNVARIFKDIGYNVLFVSIGEKGQDNPHIYGENKYYYSIRRHSKGISRKLEHITEELSGNQFYKVFLQVAEENHPDLILYYGYSIEKKLLKYAHIKGVPFLVERVDWFEQSDHNKFFYKYIVQRKVDYSYSCLDLQADGIIAISDYLEKYFTSKQMKVVRIPPVFDTNTEMITEYKAENPISIVYCGSAGNKKDYYMPVVDALLFLNREELRYTLQIIGIPSDKISSKYDMKVLQKYGIFVYGKIGNEQARKIIHESDFSVLFRDPKRYAKAGFSTKFAESMVLGVPVICNSVGGADTVITNGVNGIVIDSRDKERIINILSEILTYDENHINQIKNQALDFANSFFNYSGYVDKLRAFIADITSGMKSNG</sequence>
<dbReference type="HOGENOM" id="CLU_009583_42_0_9"/>
<dbReference type="eggNOG" id="COG0438">
    <property type="taxonomic scope" value="Bacteria"/>
</dbReference>
<evidence type="ECO:0000313" key="3">
    <source>
        <dbReference type="Proteomes" id="UP000001299"/>
    </source>
</evidence>
<name>E0S0Y4_BUTPB</name>
<reference evidence="2 3" key="1">
    <citation type="journal article" date="2010" name="PLoS ONE">
        <title>The glycobiome of the rumen bacterium Butyrivibrio proteoclasticus B316(T) highlights adaptation to a polysaccharide-rich environment.</title>
        <authorList>
            <person name="Kelly W.J."/>
            <person name="Leahy S.C."/>
            <person name="Altermann E."/>
            <person name="Yeoman C.J."/>
            <person name="Dunne J.C."/>
            <person name="Kong Z."/>
            <person name="Pacheco D.M."/>
            <person name="Li D."/>
            <person name="Noel S.J."/>
            <person name="Moon C.D."/>
            <person name="Cookson A.L."/>
            <person name="Attwood G.T."/>
        </authorList>
    </citation>
    <scope>NUCLEOTIDE SEQUENCE [LARGE SCALE GENOMIC DNA]</scope>
    <source>
        <strain evidence="3">ATCC 51982 / DSM 14932 / B316</strain>
    </source>
</reference>
<dbReference type="PANTHER" id="PTHR46401:SF2">
    <property type="entry name" value="GLYCOSYLTRANSFERASE WBBK-RELATED"/>
    <property type="match status" value="1"/>
</dbReference>
<keyword evidence="3" id="KW-1185">Reference proteome</keyword>
<evidence type="ECO:0000256" key="1">
    <source>
        <dbReference type="ARBA" id="ARBA00022679"/>
    </source>
</evidence>
<dbReference type="Gene3D" id="3.40.50.2000">
    <property type="entry name" value="Glycogen Phosphorylase B"/>
    <property type="match status" value="2"/>
</dbReference>
<dbReference type="Pfam" id="PF13692">
    <property type="entry name" value="Glyco_trans_1_4"/>
    <property type="match status" value="1"/>
</dbReference>
<dbReference type="STRING" id="515622.bpr_I0716"/>
<dbReference type="EMBL" id="CP001810">
    <property type="protein sequence ID" value="ADL33459.1"/>
    <property type="molecule type" value="Genomic_DNA"/>
</dbReference>
<protein>
    <submittedName>
        <fullName evidence="2">Glycosyl transferase GT4 family</fullName>
    </submittedName>
</protein>
<gene>
    <name evidence="2" type="ordered locus">bpr_I0716</name>
</gene>
<dbReference type="GO" id="GO:0009103">
    <property type="term" value="P:lipopolysaccharide biosynthetic process"/>
    <property type="evidence" value="ECO:0007669"/>
    <property type="project" value="TreeGrafter"/>
</dbReference>